<feature type="transmembrane region" description="Helical" evidence="1">
    <location>
        <begin position="84"/>
        <end position="104"/>
    </location>
</feature>
<keyword evidence="3" id="KW-1185">Reference proteome</keyword>
<gene>
    <name evidence="2" type="ORF">HJ583_007525</name>
</gene>
<dbReference type="RefSeq" id="WP_170021380.1">
    <property type="nucleotide sequence ID" value="NZ_JABCSC020000002.1"/>
</dbReference>
<dbReference type="EMBL" id="JABCSC020000002">
    <property type="protein sequence ID" value="NSL54870.1"/>
    <property type="molecule type" value="Genomic_DNA"/>
</dbReference>
<feature type="transmembrane region" description="Helical" evidence="1">
    <location>
        <begin position="7"/>
        <end position="26"/>
    </location>
</feature>
<keyword evidence="1" id="KW-1133">Transmembrane helix</keyword>
<reference evidence="2 3" key="1">
    <citation type="submission" date="2020-06" db="EMBL/GenBank/DDBJ databases">
        <title>Draft genome of Uliginosibacterium sp. IMCC34675.</title>
        <authorList>
            <person name="Song J."/>
        </authorList>
    </citation>
    <scope>NUCLEOTIDE SEQUENCE [LARGE SCALE GENOMIC DNA]</scope>
    <source>
        <strain evidence="2 3">IMCC34675</strain>
    </source>
</reference>
<keyword evidence="1" id="KW-0812">Transmembrane</keyword>
<evidence type="ECO:0000256" key="1">
    <source>
        <dbReference type="SAM" id="Phobius"/>
    </source>
</evidence>
<accession>A0ABX2IL83</accession>
<protein>
    <submittedName>
        <fullName evidence="2">Uncharacterized protein</fullName>
    </submittedName>
</protein>
<comment type="caution">
    <text evidence="2">The sequence shown here is derived from an EMBL/GenBank/DDBJ whole genome shotgun (WGS) entry which is preliminary data.</text>
</comment>
<feature type="transmembrane region" description="Helical" evidence="1">
    <location>
        <begin position="119"/>
        <end position="138"/>
    </location>
</feature>
<proteinExistence type="predicted"/>
<feature type="transmembrane region" description="Helical" evidence="1">
    <location>
        <begin position="38"/>
        <end position="56"/>
    </location>
</feature>
<organism evidence="2 3">
    <name type="scientific">Uliginosibacterium aquaticum</name>
    <dbReference type="NCBI Taxonomy" id="2731212"/>
    <lineage>
        <taxon>Bacteria</taxon>
        <taxon>Pseudomonadati</taxon>
        <taxon>Pseudomonadota</taxon>
        <taxon>Betaproteobacteria</taxon>
        <taxon>Rhodocyclales</taxon>
        <taxon>Zoogloeaceae</taxon>
        <taxon>Uliginosibacterium</taxon>
    </lineage>
</organism>
<evidence type="ECO:0000313" key="3">
    <source>
        <dbReference type="Proteomes" id="UP000778523"/>
    </source>
</evidence>
<sequence length="234" mass="26188">MKHNNELSFLQGSAVVFLSISVAYVIHEIFPIIDIGNLSIIFLIVFFLFRLIFMLSSKRIRESRGMPTRDHKDINKTIKIRHPLDGAIGGPVITAILAYILFYPEMIGLSLADAPTPEIYLIVFLTFLPGVLGGCAMINCRTSIELTRNEIKIFRPKRNRKTIHLSDINDLFVPPKDPTPISYEPGSCEPDLLIIHLSISGAAEEINFAGLNRSADDFAADISMRIEALNDYRA</sequence>
<keyword evidence="1" id="KW-0472">Membrane</keyword>
<dbReference type="Proteomes" id="UP000778523">
    <property type="component" value="Unassembled WGS sequence"/>
</dbReference>
<evidence type="ECO:0000313" key="2">
    <source>
        <dbReference type="EMBL" id="NSL54870.1"/>
    </source>
</evidence>
<name>A0ABX2IL83_9RHOO</name>